<dbReference type="eggNOG" id="ENOG502T3I9">
    <property type="taxonomic scope" value="Eukaryota"/>
</dbReference>
<protein>
    <submittedName>
        <fullName evidence="1">Structural protein</fullName>
    </submittedName>
</protein>
<evidence type="ECO:0000313" key="3">
    <source>
        <dbReference type="WormBase" id="C34B2.1a"/>
    </source>
</evidence>
<dbReference type="RefSeq" id="NP_001251466.1">
    <property type="nucleotide sequence ID" value="NM_001264537.3"/>
</dbReference>
<evidence type="ECO:0000313" key="2">
    <source>
        <dbReference type="Proteomes" id="UP000001940"/>
    </source>
</evidence>
<dbReference type="OrthoDB" id="5816558at2759"/>
<dbReference type="InParanoid" id="O44957"/>
<dbReference type="OMA" id="IFFYEKT"/>
<dbReference type="AGR" id="WB:WBGene00016386"/>
<proteinExistence type="predicted"/>
<dbReference type="KEGG" id="cel:CELE_C34B2.1"/>
<name>O44957_CAEEL</name>
<dbReference type="UCSC" id="C34B2.1">
    <property type="organism name" value="c. elegans"/>
</dbReference>
<dbReference type="AlphaFoldDB" id="O44957"/>
<evidence type="ECO:0000313" key="1">
    <source>
        <dbReference type="EMBL" id="CCD62119.1"/>
    </source>
</evidence>
<sequence length="94" mass="10181">MLPKTGSFDGIPKNFRASLRKTNSEDGSDIFDYMDEGITRSSSQFSGILTIAPSVAGKTSGDFGHLTAEFTAPTQNEEKPLKKKLVGILKNTLK</sequence>
<accession>O44957</accession>
<reference evidence="1 2" key="1">
    <citation type="journal article" date="1998" name="Science">
        <title>Genome sequence of the nematode C. elegans: a platform for investigating biology.</title>
        <authorList>
            <consortium name="The C. elegans sequencing consortium"/>
            <person name="Sulson J.E."/>
            <person name="Waterston R."/>
        </authorList>
    </citation>
    <scope>NUCLEOTIDE SEQUENCE [LARGE SCALE GENOMIC DNA]</scope>
    <source>
        <strain evidence="1 2">Bristol N2</strain>
    </source>
</reference>
<dbReference type="HOGENOM" id="CLU_2388200_0_0_1"/>
<dbReference type="Bgee" id="WBGene00016386">
    <property type="expression patterns" value="Expressed in pharyngeal muscle cell (C elegans) and 3 other cell types or tissues"/>
</dbReference>
<dbReference type="FunCoup" id="O44957">
    <property type="interactions" value="173"/>
</dbReference>
<gene>
    <name evidence="1 3" type="primary">tag-272</name>
    <name evidence="3" type="ORF">C34B2.1</name>
    <name evidence="1" type="ORF">CELE_C34B2.1</name>
</gene>
<dbReference type="Proteomes" id="UP000001940">
    <property type="component" value="Chromosome I"/>
</dbReference>
<keyword evidence="2" id="KW-1185">Reference proteome</keyword>
<dbReference type="ExpressionAtlas" id="O44957">
    <property type="expression patterns" value="baseline and differential"/>
</dbReference>
<dbReference type="EMBL" id="BX284601">
    <property type="protein sequence ID" value="CCD62119.1"/>
    <property type="molecule type" value="Genomic_DNA"/>
</dbReference>
<dbReference type="GeneID" id="183191"/>
<dbReference type="PIR" id="T32888">
    <property type="entry name" value="T32888"/>
</dbReference>
<dbReference type="WormBase" id="C34B2.1a">
    <property type="protein sequence ID" value="CE36631"/>
    <property type="gene ID" value="WBGene00016386"/>
    <property type="gene designation" value="tag-272"/>
</dbReference>
<dbReference type="PaxDb" id="6239-C34B2.1a"/>
<organism evidence="1 2">
    <name type="scientific">Caenorhabditis elegans</name>
    <dbReference type="NCBI Taxonomy" id="6239"/>
    <lineage>
        <taxon>Eukaryota</taxon>
        <taxon>Metazoa</taxon>
        <taxon>Ecdysozoa</taxon>
        <taxon>Nematoda</taxon>
        <taxon>Chromadorea</taxon>
        <taxon>Rhabditida</taxon>
        <taxon>Rhabditina</taxon>
        <taxon>Rhabditomorpha</taxon>
        <taxon>Rhabditoidea</taxon>
        <taxon>Rhabditidae</taxon>
        <taxon>Peloderinae</taxon>
        <taxon>Caenorhabditis</taxon>
    </lineage>
</organism>
<dbReference type="CTD" id="183191"/>